<dbReference type="Pfam" id="PF03992">
    <property type="entry name" value="ABM"/>
    <property type="match status" value="1"/>
</dbReference>
<feature type="domain" description="ABM" evidence="1">
    <location>
        <begin position="2"/>
        <end position="92"/>
    </location>
</feature>
<protein>
    <submittedName>
        <fullName evidence="2">Antibiotic biosynthesis monooxygenase</fullName>
    </submittedName>
</protein>
<dbReference type="Proteomes" id="UP000196102">
    <property type="component" value="Unassembled WGS sequence"/>
</dbReference>
<dbReference type="RefSeq" id="WP_303687328.1">
    <property type="nucleotide sequence ID" value="NZ_CAJXYO010000005.1"/>
</dbReference>
<name>A0A1Z8AQG6_9FLAO</name>
<proteinExistence type="predicted"/>
<dbReference type="EMBL" id="MAAX01000157">
    <property type="protein sequence ID" value="OUS12590.1"/>
    <property type="molecule type" value="Genomic_DNA"/>
</dbReference>
<comment type="caution">
    <text evidence="2">The sequence shown here is derived from an EMBL/GenBank/DDBJ whole genome shotgun (WGS) entry which is preliminary data.</text>
</comment>
<reference evidence="3" key="1">
    <citation type="journal article" date="2017" name="Proc. Natl. Acad. Sci. U.S.A.">
        <title>Simulation of Deepwater Horizon oil plume reveals substrate specialization within a complex community of hydrocarbon-degraders.</title>
        <authorList>
            <person name="Hu P."/>
            <person name="Dubinsky E.A."/>
            <person name="Probst A.J."/>
            <person name="Wang J."/>
            <person name="Sieber C.M.K."/>
            <person name="Tom L.M."/>
            <person name="Gardinali P."/>
            <person name="Banfield J.F."/>
            <person name="Atlas R.M."/>
            <person name="Andersen G.L."/>
        </authorList>
    </citation>
    <scope>NUCLEOTIDE SEQUENCE [LARGE SCALE GENOMIC DNA]</scope>
</reference>
<dbReference type="InterPro" id="IPR007138">
    <property type="entry name" value="ABM_dom"/>
</dbReference>
<dbReference type="PROSITE" id="PS51725">
    <property type="entry name" value="ABM"/>
    <property type="match status" value="1"/>
</dbReference>
<accession>A0A1Z8AQG6</accession>
<evidence type="ECO:0000313" key="3">
    <source>
        <dbReference type="Proteomes" id="UP000196102"/>
    </source>
</evidence>
<evidence type="ECO:0000313" key="2">
    <source>
        <dbReference type="EMBL" id="OUS12590.1"/>
    </source>
</evidence>
<keyword evidence="2" id="KW-0560">Oxidoreductase</keyword>
<dbReference type="PANTHER" id="PTHR33336:SF3">
    <property type="entry name" value="ABM DOMAIN-CONTAINING PROTEIN"/>
    <property type="match status" value="1"/>
</dbReference>
<dbReference type="AlphaFoldDB" id="A0A1Z8AQG6"/>
<keyword evidence="2" id="KW-0503">Monooxygenase</keyword>
<dbReference type="InterPro" id="IPR011008">
    <property type="entry name" value="Dimeric_a/b-barrel"/>
</dbReference>
<dbReference type="PANTHER" id="PTHR33336">
    <property type="entry name" value="QUINOL MONOOXYGENASE YGIN-RELATED"/>
    <property type="match status" value="1"/>
</dbReference>
<dbReference type="Gene3D" id="3.30.70.100">
    <property type="match status" value="1"/>
</dbReference>
<dbReference type="InterPro" id="IPR050744">
    <property type="entry name" value="AI-2_Isomerase_LsrG"/>
</dbReference>
<sequence>MIVRIVNMHFKETAVSKFQNMFDAYKEQIRNQPGCSFLELYQDKNDEQRFFTYSYWKDENALNNYRNSALFQEVWPQTKAMFDEKPQANSVVKIHSLL</sequence>
<dbReference type="SUPFAM" id="SSF54909">
    <property type="entry name" value="Dimeric alpha+beta barrel"/>
    <property type="match status" value="1"/>
</dbReference>
<organism evidence="2 3">
    <name type="scientific">Nonlabens dokdonensis</name>
    <dbReference type="NCBI Taxonomy" id="328515"/>
    <lineage>
        <taxon>Bacteria</taxon>
        <taxon>Pseudomonadati</taxon>
        <taxon>Bacteroidota</taxon>
        <taxon>Flavobacteriia</taxon>
        <taxon>Flavobacteriales</taxon>
        <taxon>Flavobacteriaceae</taxon>
        <taxon>Nonlabens</taxon>
    </lineage>
</organism>
<gene>
    <name evidence="2" type="ORF">A9Q93_10200</name>
</gene>
<dbReference type="GO" id="GO:0004497">
    <property type="term" value="F:monooxygenase activity"/>
    <property type="evidence" value="ECO:0007669"/>
    <property type="project" value="UniProtKB-KW"/>
</dbReference>
<evidence type="ECO:0000259" key="1">
    <source>
        <dbReference type="PROSITE" id="PS51725"/>
    </source>
</evidence>